<dbReference type="InParanoid" id="L8FN59"/>
<keyword evidence="2" id="KW-1185">Reference proteome</keyword>
<dbReference type="AlphaFoldDB" id="L8FN59"/>
<accession>L8FN59</accession>
<sequence length="253" mass="27978">MDPSGTQRKSRHTPLTAEAAVTKLLETSKLICSRAWVKQHEGTRIQEAFKLVASSSSKTTSKTDLRRDSYQRFLKMAEVVNGVQAIVLSAVGLGQSAVANMREKERLQLPSEIKKRGEALESPLFQELAGIYSAKVSIEHFDAVPEAQPPGRSQNSEWMNGITSKATGSADHIQGQNDILEAQYVGDQLQQDSHIGTMYRLTIEDTQSIMMSGYINGGILLSDPYNICTSPFIVIPISRDLSCQYATERPERM</sequence>
<protein>
    <submittedName>
        <fullName evidence="1">Uncharacterized protein</fullName>
    </submittedName>
</protein>
<evidence type="ECO:0000313" key="1">
    <source>
        <dbReference type="EMBL" id="ELR01979.1"/>
    </source>
</evidence>
<dbReference type="VEuPathDB" id="FungiDB:GMDG_05148"/>
<proteinExistence type="predicted"/>
<reference evidence="2" key="1">
    <citation type="submission" date="2010-09" db="EMBL/GenBank/DDBJ databases">
        <title>The genome sequence of Geomyces destructans 20631-21.</title>
        <authorList>
            <consortium name="The Broad Institute Genome Sequencing Platform"/>
            <person name="Cuomo C.A."/>
            <person name="Blehert D.S."/>
            <person name="Lorch J.M."/>
            <person name="Young S.K."/>
            <person name="Zeng Q."/>
            <person name="Gargeya S."/>
            <person name="Fitzgerald M."/>
            <person name="Haas B."/>
            <person name="Abouelleil A."/>
            <person name="Alvarado L."/>
            <person name="Arachchi H.M."/>
            <person name="Berlin A."/>
            <person name="Brown A."/>
            <person name="Chapman S.B."/>
            <person name="Chen Z."/>
            <person name="Dunbar C."/>
            <person name="Freedman E."/>
            <person name="Gearin G."/>
            <person name="Gellesch M."/>
            <person name="Goldberg J."/>
            <person name="Griggs A."/>
            <person name="Gujja S."/>
            <person name="Heiman D."/>
            <person name="Howarth C."/>
            <person name="Larson L."/>
            <person name="Lui A."/>
            <person name="MacDonald P.J.P."/>
            <person name="Montmayeur A."/>
            <person name="Murphy C."/>
            <person name="Neiman D."/>
            <person name="Pearson M."/>
            <person name="Priest M."/>
            <person name="Roberts A."/>
            <person name="Saif S."/>
            <person name="Shea T."/>
            <person name="Shenoy N."/>
            <person name="Sisk P."/>
            <person name="Stolte C."/>
            <person name="Sykes S."/>
            <person name="Wortman J."/>
            <person name="Nusbaum C."/>
            <person name="Birren B."/>
        </authorList>
    </citation>
    <scope>NUCLEOTIDE SEQUENCE [LARGE SCALE GENOMIC DNA]</scope>
    <source>
        <strain evidence="2">ATCC MYA-4855 / 20631-21</strain>
    </source>
</reference>
<dbReference type="EMBL" id="GL573272">
    <property type="protein sequence ID" value="ELR01979.1"/>
    <property type="molecule type" value="Genomic_DNA"/>
</dbReference>
<gene>
    <name evidence="1" type="ORF">GMDG_05148</name>
</gene>
<name>L8FN59_PSED2</name>
<dbReference type="Proteomes" id="UP000011064">
    <property type="component" value="Unassembled WGS sequence"/>
</dbReference>
<evidence type="ECO:0000313" key="2">
    <source>
        <dbReference type="Proteomes" id="UP000011064"/>
    </source>
</evidence>
<dbReference type="HOGENOM" id="CLU_088657_0_0_1"/>
<organism evidence="1 2">
    <name type="scientific">Pseudogymnoascus destructans (strain ATCC MYA-4855 / 20631-21)</name>
    <name type="common">Bat white-nose syndrome fungus</name>
    <name type="synonym">Geomyces destructans</name>
    <dbReference type="NCBI Taxonomy" id="658429"/>
    <lineage>
        <taxon>Eukaryota</taxon>
        <taxon>Fungi</taxon>
        <taxon>Dikarya</taxon>
        <taxon>Ascomycota</taxon>
        <taxon>Pezizomycotina</taxon>
        <taxon>Leotiomycetes</taxon>
        <taxon>Thelebolales</taxon>
        <taxon>Thelebolaceae</taxon>
        <taxon>Pseudogymnoascus</taxon>
    </lineage>
</organism>
<dbReference type="OrthoDB" id="4499469at2759"/>